<name>E4ZUL1_LEPMJ</name>
<feature type="compositionally biased region" description="Low complexity" evidence="1">
    <location>
        <begin position="157"/>
        <end position="168"/>
    </location>
</feature>
<dbReference type="Proteomes" id="UP000002668">
    <property type="component" value="Genome"/>
</dbReference>
<feature type="compositionally biased region" description="Polar residues" evidence="1">
    <location>
        <begin position="47"/>
        <end position="58"/>
    </location>
</feature>
<organism evidence="4">
    <name type="scientific">Leptosphaeria maculans (strain JN3 / isolate v23.1.3 / race Av1-4-5-6-7-8)</name>
    <name type="common">Blackleg fungus</name>
    <name type="synonym">Phoma lingam</name>
    <dbReference type="NCBI Taxonomy" id="985895"/>
    <lineage>
        <taxon>Eukaryota</taxon>
        <taxon>Fungi</taxon>
        <taxon>Dikarya</taxon>
        <taxon>Ascomycota</taxon>
        <taxon>Pezizomycotina</taxon>
        <taxon>Dothideomycetes</taxon>
        <taxon>Pleosporomycetidae</taxon>
        <taxon>Pleosporales</taxon>
        <taxon>Pleosporineae</taxon>
        <taxon>Leptosphaeriaceae</taxon>
        <taxon>Plenodomus</taxon>
        <taxon>Plenodomus lingam/Leptosphaeria maculans species complex</taxon>
    </lineage>
</organism>
<feature type="compositionally biased region" description="Polar residues" evidence="1">
    <location>
        <begin position="907"/>
        <end position="922"/>
    </location>
</feature>
<feature type="compositionally biased region" description="Basic residues" evidence="1">
    <location>
        <begin position="1"/>
        <end position="12"/>
    </location>
</feature>
<feature type="compositionally biased region" description="Polar residues" evidence="1">
    <location>
        <begin position="299"/>
        <end position="310"/>
    </location>
</feature>
<dbReference type="Pfam" id="PF26013">
    <property type="entry name" value="DUF8004"/>
    <property type="match status" value="1"/>
</dbReference>
<feature type="region of interest" description="Disordered" evidence="1">
    <location>
        <begin position="1"/>
        <end position="168"/>
    </location>
</feature>
<feature type="region of interest" description="Disordered" evidence="1">
    <location>
        <begin position="883"/>
        <end position="922"/>
    </location>
</feature>
<dbReference type="OrthoDB" id="5302380at2759"/>
<feature type="compositionally biased region" description="Low complexity" evidence="1">
    <location>
        <begin position="59"/>
        <end position="78"/>
    </location>
</feature>
<dbReference type="STRING" id="985895.E4ZUL1"/>
<accession>E4ZUL1</accession>
<dbReference type="PANTHER" id="PTHR39601">
    <property type="entry name" value="CHORIOGENIN HMINOR"/>
    <property type="match status" value="1"/>
</dbReference>
<keyword evidence="4" id="KW-1185">Reference proteome</keyword>
<protein>
    <submittedName>
        <fullName evidence="3">Predicted protein</fullName>
    </submittedName>
</protein>
<dbReference type="EMBL" id="FP929126">
    <property type="protein sequence ID" value="CBX95090.1"/>
    <property type="molecule type" value="Genomic_DNA"/>
</dbReference>
<evidence type="ECO:0000313" key="3">
    <source>
        <dbReference type="EMBL" id="CBX95090.1"/>
    </source>
</evidence>
<dbReference type="eggNOG" id="ENOG502RYFW">
    <property type="taxonomic scope" value="Eukaryota"/>
</dbReference>
<sequence>MSARGARSRKVQQKSIEKTEKKGSLKGKGKSTEISYDSPDAFAQWRVSPSVNDSRNGITRTLTGSSKTSRGTSRSGSTHDGGLTRSRLNTVHSRNSFEERQSPRPASVSDVSSKSNANAKFQTHGKETKAPRGRGGGVPIKKMNTTFSVPPTFRTESTSSQSQSSQNSWASFKIWGRERNEMRPYNGFDLDHDMQTGEVLIHLGGQQFEDDLPVPTIRADLQVLQDSGSTWLTNTLAMGRIEDDDISDWELSNDSGSWLQNELPPPSFNQPKRHKMLRPALPGKTYPQPFANDQGHSGVDSQTTSQAHHLTESAQTEYAISPDLSQWSDDQMTTHQIWFPIPSNIQTMHGQRLHHVAIRNFLAILHGKSIVGADLFEMVDTLQATIVVMYDLDNNQSGLTPQELSIQMITDYLEQHGLDDVRNNVRHALGLLLWSEQDNVRWRQGYLESFVHLAGVMTSEIEELSDFKRLSVVTRRNLGMAGKTLQLRIMEAEERLAGFEFADLWGNDSKIANGPVHRHCQLFRQFLVNHYARIYGSWPPVSGKTWLNRKIVQAMQNDFGSLYDYLVNREVFWNPREERARRKWEMAHRKMDGFQADLPELDITDVLVMFDGKQGYTHIPHPYPLLPIELPKGGKEKEKKGFFSSLKKDKTKETTRDAKAHLQLSIVFSDATNIEKLDVNFNGSTLIDKFEQFELTTDLKHATPRVARLGRWVLLYGILQVLSTLSVDVQGLKHTEGVHYFLCTDLKRVPEWVTNGQLEYLEASQNRSWCWQRAWDPKTAHVPPIELEASLPINRERGATRQEDSYKGDYWVIHSFPSPPPQGALPAPPHTLDSTTSMTNDLRRISKKIDSLSLPHNTTRSTHQDLQLPIQHPHLTADKKEILKSNNFYPPPSTTTSRPPSRLDAQAQHSIQTNPPLRSTSRITHFNPLNTVINTHHIPTEPDYHARHLRSGISSLNTDLGAYPFSHADTVLSLPPHYHESGVGVRGDDSKGAGRAVRRADCKDRESGVLGFGCGFGFEDGDACGRGGVHGDDILGVGSRGGGVG</sequence>
<dbReference type="InParanoid" id="E4ZUL1"/>
<dbReference type="VEuPathDB" id="FungiDB:LEMA_P115050.1"/>
<proteinExistence type="predicted"/>
<gene>
    <name evidence="3" type="ORF">LEMA_P115050.1</name>
</gene>
<reference evidence="4" key="1">
    <citation type="journal article" date="2011" name="Nat. Commun.">
        <title>Effector diversification within compartments of the Leptosphaeria maculans genome affected by Repeat-Induced Point mutations.</title>
        <authorList>
            <person name="Rouxel T."/>
            <person name="Grandaubert J."/>
            <person name="Hane J.K."/>
            <person name="Hoede C."/>
            <person name="van de Wouw A.P."/>
            <person name="Couloux A."/>
            <person name="Dominguez V."/>
            <person name="Anthouard V."/>
            <person name="Bally P."/>
            <person name="Bourras S."/>
            <person name="Cozijnsen A.J."/>
            <person name="Ciuffetti L.M."/>
            <person name="Degrave A."/>
            <person name="Dilmaghani A."/>
            <person name="Duret L."/>
            <person name="Fudal I."/>
            <person name="Goodwin S.B."/>
            <person name="Gout L."/>
            <person name="Glaser N."/>
            <person name="Linglin J."/>
            <person name="Kema G.H.J."/>
            <person name="Lapalu N."/>
            <person name="Lawrence C.B."/>
            <person name="May K."/>
            <person name="Meyer M."/>
            <person name="Ollivier B."/>
            <person name="Poulain J."/>
            <person name="Schoch C.L."/>
            <person name="Simon A."/>
            <person name="Spatafora J.W."/>
            <person name="Stachowiak A."/>
            <person name="Turgeon B.G."/>
            <person name="Tyler B.M."/>
            <person name="Vincent D."/>
            <person name="Weissenbach J."/>
            <person name="Amselem J."/>
            <person name="Quesneville H."/>
            <person name="Oliver R.P."/>
            <person name="Wincker P."/>
            <person name="Balesdent M.-H."/>
            <person name="Howlett B.J."/>
        </authorList>
    </citation>
    <scope>NUCLEOTIDE SEQUENCE [LARGE SCALE GENOMIC DNA]</scope>
    <source>
        <strain evidence="4">JN3 / isolate v23.1.3 / race Av1-4-5-6-7-8</strain>
    </source>
</reference>
<dbReference type="RefSeq" id="XP_003838569.1">
    <property type="nucleotide sequence ID" value="XM_003838521.1"/>
</dbReference>
<evidence type="ECO:0000313" key="4">
    <source>
        <dbReference type="Proteomes" id="UP000002668"/>
    </source>
</evidence>
<dbReference type="HOGENOM" id="CLU_283156_0_0_1"/>
<evidence type="ECO:0000256" key="1">
    <source>
        <dbReference type="SAM" id="MobiDB-lite"/>
    </source>
</evidence>
<feature type="domain" description="DUF8004" evidence="2">
    <location>
        <begin position="407"/>
        <end position="501"/>
    </location>
</feature>
<dbReference type="OMA" id="RWVLLYG"/>
<evidence type="ECO:0000259" key="2">
    <source>
        <dbReference type="Pfam" id="PF26013"/>
    </source>
</evidence>
<feature type="compositionally biased region" description="Polar residues" evidence="1">
    <location>
        <begin position="109"/>
        <end position="121"/>
    </location>
</feature>
<dbReference type="PANTHER" id="PTHR39601:SF2">
    <property type="entry name" value="CHORIOGENIN HMINOR"/>
    <property type="match status" value="1"/>
</dbReference>
<dbReference type="AlphaFoldDB" id="E4ZUL1"/>
<dbReference type="InterPro" id="IPR058317">
    <property type="entry name" value="DUF8004"/>
</dbReference>
<feature type="region of interest" description="Disordered" evidence="1">
    <location>
        <begin position="257"/>
        <end position="310"/>
    </location>
</feature>
<dbReference type="GeneID" id="13288180"/>